<reference evidence="3" key="1">
    <citation type="journal article" date="2019" name="Int. J. Syst. Evol. Microbiol.">
        <title>The Global Catalogue of Microorganisms (GCM) 10K type strain sequencing project: providing services to taxonomists for standard genome sequencing and annotation.</title>
        <authorList>
            <consortium name="The Broad Institute Genomics Platform"/>
            <consortium name="The Broad Institute Genome Sequencing Center for Infectious Disease"/>
            <person name="Wu L."/>
            <person name="Ma J."/>
        </authorList>
    </citation>
    <scope>NUCLEOTIDE SEQUENCE [LARGE SCALE GENOMIC DNA]</scope>
    <source>
        <strain evidence="3">JCM 31486</strain>
    </source>
</reference>
<accession>A0ABW3MHC1</accession>
<keyword evidence="1" id="KW-0802">TPR repeat</keyword>
<proteinExistence type="predicted"/>
<comment type="caution">
    <text evidence="2">The sequence shown here is derived from an EMBL/GenBank/DDBJ whole genome shotgun (WGS) entry which is preliminary data.</text>
</comment>
<keyword evidence="3" id="KW-1185">Reference proteome</keyword>
<feature type="repeat" description="TPR" evidence="1">
    <location>
        <begin position="81"/>
        <end position="114"/>
    </location>
</feature>
<dbReference type="PANTHER" id="PTHR10098:SF108">
    <property type="entry name" value="TETRATRICOPEPTIDE REPEAT PROTEIN 28"/>
    <property type="match status" value="1"/>
</dbReference>
<gene>
    <name evidence="2" type="ORF">ACFQ1S_27355</name>
</gene>
<dbReference type="InterPro" id="IPR011990">
    <property type="entry name" value="TPR-like_helical_dom_sf"/>
</dbReference>
<dbReference type="SMART" id="SM00028">
    <property type="entry name" value="TPR"/>
    <property type="match status" value="3"/>
</dbReference>
<sequence>SRVHLAYSRVFEADHDHERALAYALQAWAIEEDGDQPLRQADVLNQMGRTLAKSQRYPEALPIIQQALALYAQVHHKDGQADALVTIGDIKRALGDHAEAVESYRASLDLDRELGDRYWEARVLGQLGRTYLDMCDTARARVAFHAAQDIFTDIHPAKAEQIADVLRDL</sequence>
<dbReference type="SUPFAM" id="SSF48452">
    <property type="entry name" value="TPR-like"/>
    <property type="match status" value="1"/>
</dbReference>
<dbReference type="Gene3D" id="1.25.40.10">
    <property type="entry name" value="Tetratricopeptide repeat domain"/>
    <property type="match status" value="1"/>
</dbReference>
<evidence type="ECO:0000313" key="3">
    <source>
        <dbReference type="Proteomes" id="UP001597045"/>
    </source>
</evidence>
<dbReference type="InterPro" id="IPR019734">
    <property type="entry name" value="TPR_rpt"/>
</dbReference>
<evidence type="ECO:0000256" key="1">
    <source>
        <dbReference type="PROSITE-ProRule" id="PRU00339"/>
    </source>
</evidence>
<name>A0ABW3MHC1_9PSEU</name>
<dbReference type="Proteomes" id="UP001597045">
    <property type="component" value="Unassembled WGS sequence"/>
</dbReference>
<feature type="non-terminal residue" evidence="2">
    <location>
        <position position="1"/>
    </location>
</feature>
<protein>
    <submittedName>
        <fullName evidence="2">Tetratricopeptide repeat protein</fullName>
    </submittedName>
</protein>
<dbReference type="PANTHER" id="PTHR10098">
    <property type="entry name" value="RAPSYN-RELATED"/>
    <property type="match status" value="1"/>
</dbReference>
<organism evidence="2 3">
    <name type="scientific">Kibdelosporangium lantanae</name>
    <dbReference type="NCBI Taxonomy" id="1497396"/>
    <lineage>
        <taxon>Bacteria</taxon>
        <taxon>Bacillati</taxon>
        <taxon>Actinomycetota</taxon>
        <taxon>Actinomycetes</taxon>
        <taxon>Pseudonocardiales</taxon>
        <taxon>Pseudonocardiaceae</taxon>
        <taxon>Kibdelosporangium</taxon>
    </lineage>
</organism>
<dbReference type="PROSITE" id="PS50005">
    <property type="entry name" value="TPR"/>
    <property type="match status" value="1"/>
</dbReference>
<evidence type="ECO:0000313" key="2">
    <source>
        <dbReference type="EMBL" id="MFD1048989.1"/>
    </source>
</evidence>
<dbReference type="Pfam" id="PF13424">
    <property type="entry name" value="TPR_12"/>
    <property type="match status" value="1"/>
</dbReference>
<dbReference type="EMBL" id="JBHTIS010001909">
    <property type="protein sequence ID" value="MFD1048989.1"/>
    <property type="molecule type" value="Genomic_DNA"/>
</dbReference>